<evidence type="ECO:0000256" key="7">
    <source>
        <dbReference type="RuleBase" id="RU365071"/>
    </source>
</evidence>
<dbReference type="GO" id="GO:0006281">
    <property type="term" value="P:DNA repair"/>
    <property type="evidence" value="ECO:0007669"/>
    <property type="project" value="UniProtKB-UniRule"/>
</dbReference>
<reference evidence="9" key="1">
    <citation type="journal article" date="2013" name="Genome Biol.">
        <title>Reference genomes and transcriptomes of Nicotiana sylvestris and Nicotiana tomentosiformis.</title>
        <authorList>
            <person name="Sierro N."/>
            <person name="Battey J.N."/>
            <person name="Ouadi S."/>
            <person name="Bovet L."/>
            <person name="Goepfert S."/>
            <person name="Bakaher N."/>
            <person name="Peitsch M.C."/>
            <person name="Ivanov N.V."/>
        </authorList>
    </citation>
    <scope>NUCLEOTIDE SEQUENCE [LARGE SCALE GENOMIC DNA]</scope>
</reference>
<dbReference type="Pfam" id="PF08743">
    <property type="entry name" value="Nse4_C"/>
    <property type="match status" value="1"/>
</dbReference>
<dbReference type="GO" id="GO:0005634">
    <property type="term" value="C:nucleus"/>
    <property type="evidence" value="ECO:0007669"/>
    <property type="project" value="UniProtKB-SubCell"/>
</dbReference>
<comment type="subcellular location">
    <subcellularLocation>
        <location evidence="1 7">Nucleus</location>
    </subcellularLocation>
</comment>
<evidence type="ECO:0000256" key="3">
    <source>
        <dbReference type="ARBA" id="ARBA00022763"/>
    </source>
</evidence>
<keyword evidence="5 7" id="KW-0234">DNA repair</keyword>
<gene>
    <name evidence="10 11" type="primary">LOC104247418</name>
</gene>
<dbReference type="AlphaFoldDB" id="A0A1U7YF15"/>
<sequence>MEGKCCKTMLGVLKTEFKPKKLVVYRKMPPRMVYLTRPKLVGVETAKDKPDVNKNMSTISELLQDKKCVMLDELLFRRTSFAHTVENLFALSFLVHNGEAAISVDETGSRFLCEIVPRSSARFEVPRSSAPFYLS</sequence>
<keyword evidence="9" id="KW-1185">Reference proteome</keyword>
<organism evidence="9 11">
    <name type="scientific">Nicotiana sylvestris</name>
    <name type="common">Wood tobacco</name>
    <name type="synonym">South American tobacco</name>
    <dbReference type="NCBI Taxonomy" id="4096"/>
    <lineage>
        <taxon>Eukaryota</taxon>
        <taxon>Viridiplantae</taxon>
        <taxon>Streptophyta</taxon>
        <taxon>Embryophyta</taxon>
        <taxon>Tracheophyta</taxon>
        <taxon>Spermatophyta</taxon>
        <taxon>Magnoliopsida</taxon>
        <taxon>eudicotyledons</taxon>
        <taxon>Gunneridae</taxon>
        <taxon>Pentapetalae</taxon>
        <taxon>asterids</taxon>
        <taxon>lamiids</taxon>
        <taxon>Solanales</taxon>
        <taxon>Solanaceae</taxon>
        <taxon>Nicotianoideae</taxon>
        <taxon>Nicotianeae</taxon>
        <taxon>Nicotiana</taxon>
    </lineage>
</organism>
<evidence type="ECO:0000256" key="4">
    <source>
        <dbReference type="ARBA" id="ARBA00023172"/>
    </source>
</evidence>
<dbReference type="InterPro" id="IPR014854">
    <property type="entry name" value="Nse4_C"/>
</dbReference>
<dbReference type="RefSeq" id="XP_070016771.1">
    <property type="nucleotide sequence ID" value="XM_070160670.1"/>
</dbReference>
<dbReference type="GO" id="GO:0030915">
    <property type="term" value="C:Smc5-Smc6 complex"/>
    <property type="evidence" value="ECO:0007669"/>
    <property type="project" value="UniProtKB-UniRule"/>
</dbReference>
<dbReference type="PANTHER" id="PTHR16140:SF0">
    <property type="entry name" value="NON-STRUCTURAL MAINTENANCE OF CHROMOSOMES ELEMENT 4"/>
    <property type="match status" value="1"/>
</dbReference>
<evidence type="ECO:0000256" key="6">
    <source>
        <dbReference type="ARBA" id="ARBA00023242"/>
    </source>
</evidence>
<dbReference type="InterPro" id="IPR027786">
    <property type="entry name" value="Nse4/EID"/>
</dbReference>
<dbReference type="KEGG" id="nsy:104247418"/>
<name>A0A1U7YF15_NICSY</name>
<evidence type="ECO:0000256" key="2">
    <source>
        <dbReference type="ARBA" id="ARBA00008997"/>
    </source>
</evidence>
<dbReference type="GeneID" id="104247418"/>
<keyword evidence="6 7" id="KW-0539">Nucleus</keyword>
<protein>
    <recommendedName>
        <fullName evidence="7">Non-structural maintenance of chromosomes element 4</fullName>
    </recommendedName>
</protein>
<dbReference type="RefSeq" id="XP_009801733.1">
    <property type="nucleotide sequence ID" value="XM_009803431.1"/>
</dbReference>
<comment type="subunit">
    <text evidence="7">Component of the SMC5-SMC6 complex.</text>
</comment>
<evidence type="ECO:0000259" key="8">
    <source>
        <dbReference type="Pfam" id="PF08743"/>
    </source>
</evidence>
<dbReference type="PANTHER" id="PTHR16140">
    <property type="entry name" value="NON-STRUCTURAL MAINTENANCE OF CHROMOSOMES ELEMENT 4"/>
    <property type="match status" value="1"/>
</dbReference>
<dbReference type="GO" id="GO:0006310">
    <property type="term" value="P:DNA recombination"/>
    <property type="evidence" value="ECO:0007669"/>
    <property type="project" value="UniProtKB-UniRule"/>
</dbReference>
<dbReference type="eggNOG" id="KOG2866">
    <property type="taxonomic scope" value="Eukaryota"/>
</dbReference>
<dbReference type="RefSeq" id="XP_009801732.1">
    <property type="nucleotide sequence ID" value="XM_009803430.1"/>
</dbReference>
<feature type="domain" description="Non-structural maintenance of chromosome element 4 C-terminal" evidence="8">
    <location>
        <begin position="71"/>
        <end position="112"/>
    </location>
</feature>
<evidence type="ECO:0000313" key="9">
    <source>
        <dbReference type="Proteomes" id="UP000189701"/>
    </source>
</evidence>
<reference evidence="10 11" key="2">
    <citation type="submission" date="2025-04" db="UniProtKB">
        <authorList>
            <consortium name="RefSeq"/>
        </authorList>
    </citation>
    <scope>IDENTIFICATION</scope>
    <source>
        <tissue evidence="10 11">Leaf</tissue>
    </source>
</reference>
<comment type="similarity">
    <text evidence="2 7">Belongs to the NSE4 family.</text>
</comment>
<evidence type="ECO:0000313" key="11">
    <source>
        <dbReference type="RefSeq" id="XP_009801733.1"/>
    </source>
</evidence>
<dbReference type="Proteomes" id="UP000189701">
    <property type="component" value="Unplaced"/>
</dbReference>
<keyword evidence="4 7" id="KW-0233">DNA recombination</keyword>
<proteinExistence type="inferred from homology"/>
<keyword evidence="3 7" id="KW-0227">DNA damage</keyword>
<comment type="function">
    <text evidence="7">Component of the SMC5-SMC6 complex, that promotes sister chromatid alignment after DNA damage and facilitates double-stranded DNA breaks (DSBs) repair via homologous recombination between sister chromatids.</text>
</comment>
<evidence type="ECO:0000313" key="10">
    <source>
        <dbReference type="RefSeq" id="XP_009801732.1"/>
    </source>
</evidence>
<accession>A0A1U7YF15</accession>
<evidence type="ECO:0000256" key="1">
    <source>
        <dbReference type="ARBA" id="ARBA00004123"/>
    </source>
</evidence>
<dbReference type="STRING" id="4096.A0A1U7YF15"/>
<dbReference type="RefSeq" id="XP_070016772.1">
    <property type="nucleotide sequence ID" value="XM_070160671.1"/>
</dbReference>
<evidence type="ECO:0000256" key="5">
    <source>
        <dbReference type="ARBA" id="ARBA00023204"/>
    </source>
</evidence>